<feature type="chain" id="PRO_5013239049" evidence="2">
    <location>
        <begin position="19"/>
        <end position="662"/>
    </location>
</feature>
<keyword evidence="1" id="KW-0378">Hydrolase</keyword>
<accession>A0A285X6Z1</accession>
<proteinExistence type="predicted"/>
<dbReference type="EMBL" id="OCMF01000004">
    <property type="protein sequence ID" value="SOC81065.1"/>
    <property type="molecule type" value="Genomic_DNA"/>
</dbReference>
<feature type="signal peptide" evidence="2">
    <location>
        <begin position="1"/>
        <end position="18"/>
    </location>
</feature>
<dbReference type="GO" id="GO:0004252">
    <property type="term" value="F:serine-type endopeptidase activity"/>
    <property type="evidence" value="ECO:0007669"/>
    <property type="project" value="TreeGrafter"/>
</dbReference>
<protein>
    <submittedName>
        <fullName evidence="4">Dipeptidyl aminopeptidase/acylaminoacyl peptidase</fullName>
    </submittedName>
</protein>
<evidence type="ECO:0000256" key="1">
    <source>
        <dbReference type="ARBA" id="ARBA00022801"/>
    </source>
</evidence>
<dbReference type="AlphaFoldDB" id="A0A285X6Z1"/>
<gene>
    <name evidence="4" type="ORF">SAMN06296241_2637</name>
</gene>
<dbReference type="InterPro" id="IPR011042">
    <property type="entry name" value="6-blade_b-propeller_TolB-like"/>
</dbReference>
<dbReference type="GO" id="GO:0006508">
    <property type="term" value="P:proteolysis"/>
    <property type="evidence" value="ECO:0007669"/>
    <property type="project" value="InterPro"/>
</dbReference>
<dbReference type="InterPro" id="IPR029058">
    <property type="entry name" value="AB_hydrolase_fold"/>
</dbReference>
<dbReference type="OrthoDB" id="9815657at2"/>
<reference evidence="5" key="1">
    <citation type="submission" date="2017-09" db="EMBL/GenBank/DDBJ databases">
        <authorList>
            <person name="Varghese N."/>
            <person name="Submissions S."/>
        </authorList>
    </citation>
    <scope>NUCLEOTIDE SEQUENCE [LARGE SCALE GENOMIC DNA]</scope>
    <source>
        <strain evidence="5">CGMCC 1.12641</strain>
    </source>
</reference>
<dbReference type="SUPFAM" id="SSF82171">
    <property type="entry name" value="DPP6 N-terminal domain-like"/>
    <property type="match status" value="1"/>
</dbReference>
<name>A0A285X6Z1_9FLAO</name>
<dbReference type="Gene3D" id="3.40.50.1820">
    <property type="entry name" value="alpha/beta hydrolase"/>
    <property type="match status" value="1"/>
</dbReference>
<dbReference type="Gene3D" id="2.120.10.30">
    <property type="entry name" value="TolB, C-terminal domain"/>
    <property type="match status" value="2"/>
</dbReference>
<dbReference type="Pfam" id="PF00326">
    <property type="entry name" value="Peptidase_S9"/>
    <property type="match status" value="1"/>
</dbReference>
<keyword evidence="5" id="KW-1185">Reference proteome</keyword>
<sequence length="662" mass="73322">MKRSISILIFFIAHSILAQQNLLTPEDVASLEYVQDAVISEDGNRIAYQLLVPKDPVKENAPAASHLYVYDRSSKSTSPYVTDYSTGNVKFRPGRNTITFTAKPEGSELTSLYEIPAGGGEPQKIFGFESSISSYDWNSDGNIIAFVSHIEEDKKSELPYSPEVYETDIANSSAFIADISNPTPKKVGVEGHVVGVQWSPNGNKLAINAAPSSLVDDFYTSQRIYVVDANTLKVTAEIDHKAKLGSIQWSPDGERIAFIAGEDQHDPIDGSIFIAEATGGKPQILQRDFQGQFHGISWKNDKTITFLASEGVSSSIGTLDINGKLKKNYENKDLNISGFSMAKDGRMALVANSAQHPGELFMLNAKASEVERLTTSNPWLQNELFGKQEVISYKASDGMEIQGILIHPVNKPSGRIPLITVVHGGPEAHYDNGWLTAYNLPGQVGAGLGYAVFYPNYRGSTGRGVEFSKSSQGDPAGKEFDDIFDGVDYLVENYNVDRDKVGVTGGSYGGYATAWMSTRHSDRFAAGVMSVGISNNISKWGTSDIPEEMFLVHSRKRIWDDYQFYLERSPIFYADQAKTPLLILHGKEDTRVDPGQSFELYRHIKTRTDTPVRLVLYPGEGHGNRKSTARYDYNLRMMRWFNTYLQDGGKEIPEVILELQMN</sequence>
<keyword evidence="4" id="KW-0031">Aminopeptidase</keyword>
<evidence type="ECO:0000313" key="5">
    <source>
        <dbReference type="Proteomes" id="UP000219193"/>
    </source>
</evidence>
<evidence type="ECO:0000313" key="4">
    <source>
        <dbReference type="EMBL" id="SOC81065.1"/>
    </source>
</evidence>
<dbReference type="Proteomes" id="UP000219193">
    <property type="component" value="Unassembled WGS sequence"/>
</dbReference>
<keyword evidence="2" id="KW-0732">Signal</keyword>
<dbReference type="SUPFAM" id="SSF53474">
    <property type="entry name" value="alpha/beta-Hydrolases"/>
    <property type="match status" value="1"/>
</dbReference>
<keyword evidence="4" id="KW-0645">Protease</keyword>
<organism evidence="4 5">
    <name type="scientific">Salinimicrobium sediminis</name>
    <dbReference type="NCBI Taxonomy" id="1343891"/>
    <lineage>
        <taxon>Bacteria</taxon>
        <taxon>Pseudomonadati</taxon>
        <taxon>Bacteroidota</taxon>
        <taxon>Flavobacteriia</taxon>
        <taxon>Flavobacteriales</taxon>
        <taxon>Flavobacteriaceae</taxon>
        <taxon>Salinimicrobium</taxon>
    </lineage>
</organism>
<dbReference type="PANTHER" id="PTHR42776">
    <property type="entry name" value="SERINE PEPTIDASE S9 FAMILY MEMBER"/>
    <property type="match status" value="1"/>
</dbReference>
<evidence type="ECO:0000256" key="2">
    <source>
        <dbReference type="SAM" id="SignalP"/>
    </source>
</evidence>
<dbReference type="PANTHER" id="PTHR42776:SF27">
    <property type="entry name" value="DIPEPTIDYL PEPTIDASE FAMILY MEMBER 6"/>
    <property type="match status" value="1"/>
</dbReference>
<feature type="domain" description="Peptidase S9 prolyl oligopeptidase catalytic" evidence="3">
    <location>
        <begin position="444"/>
        <end position="646"/>
    </location>
</feature>
<evidence type="ECO:0000259" key="3">
    <source>
        <dbReference type="Pfam" id="PF00326"/>
    </source>
</evidence>
<dbReference type="RefSeq" id="WP_097056848.1">
    <property type="nucleotide sequence ID" value="NZ_OCMF01000004.1"/>
</dbReference>
<dbReference type="InterPro" id="IPR001375">
    <property type="entry name" value="Peptidase_S9_cat"/>
</dbReference>
<dbReference type="GO" id="GO:0004177">
    <property type="term" value="F:aminopeptidase activity"/>
    <property type="evidence" value="ECO:0007669"/>
    <property type="project" value="UniProtKB-KW"/>
</dbReference>